<dbReference type="EMBL" id="VSSQ01021765">
    <property type="protein sequence ID" value="MPM67572.1"/>
    <property type="molecule type" value="Genomic_DNA"/>
</dbReference>
<proteinExistence type="predicted"/>
<reference evidence="1" key="1">
    <citation type="submission" date="2019-08" db="EMBL/GenBank/DDBJ databases">
        <authorList>
            <person name="Kucharzyk K."/>
            <person name="Murdoch R.W."/>
            <person name="Higgins S."/>
            <person name="Loffler F."/>
        </authorList>
    </citation>
    <scope>NUCLEOTIDE SEQUENCE</scope>
</reference>
<comment type="caution">
    <text evidence="1">The sequence shown here is derived from an EMBL/GenBank/DDBJ whole genome shotgun (WGS) entry which is preliminary data.</text>
</comment>
<gene>
    <name evidence="1" type="ORF">SDC9_114495</name>
</gene>
<dbReference type="AlphaFoldDB" id="A0A645BQT8"/>
<accession>A0A645BQT8</accession>
<evidence type="ECO:0000313" key="1">
    <source>
        <dbReference type="EMBL" id="MPM67572.1"/>
    </source>
</evidence>
<organism evidence="1">
    <name type="scientific">bioreactor metagenome</name>
    <dbReference type="NCBI Taxonomy" id="1076179"/>
    <lineage>
        <taxon>unclassified sequences</taxon>
        <taxon>metagenomes</taxon>
        <taxon>ecological metagenomes</taxon>
    </lineage>
</organism>
<name>A0A645BQT8_9ZZZZ</name>
<sequence>MHPHRVLVVGRADELPRDAGIAALVPLGGRIDQEHLGPRIGCKTCGGRAGAAEAQNDHIVGGVPVCAVRE</sequence>
<protein>
    <submittedName>
        <fullName evidence="1">Uncharacterized protein</fullName>
    </submittedName>
</protein>